<comment type="caution">
    <text evidence="2">The sequence shown here is derived from an EMBL/GenBank/DDBJ whole genome shotgun (WGS) entry which is preliminary data.</text>
</comment>
<reference evidence="2 3" key="1">
    <citation type="submission" date="2019-03" db="EMBL/GenBank/DDBJ databases">
        <title>Draft genome sequences of novel Actinobacteria.</title>
        <authorList>
            <person name="Sahin N."/>
            <person name="Ay H."/>
            <person name="Saygin H."/>
        </authorList>
    </citation>
    <scope>NUCLEOTIDE SEQUENCE [LARGE SCALE GENOMIC DNA]</scope>
    <source>
        <strain evidence="2 3">JCM 13523</strain>
    </source>
</reference>
<protein>
    <submittedName>
        <fullName evidence="2">Class I SAM-dependent methyltransferase</fullName>
    </submittedName>
</protein>
<organism evidence="2 3">
    <name type="scientific">Kribbella antibiotica</name>
    <dbReference type="NCBI Taxonomy" id="190195"/>
    <lineage>
        <taxon>Bacteria</taxon>
        <taxon>Bacillati</taxon>
        <taxon>Actinomycetota</taxon>
        <taxon>Actinomycetes</taxon>
        <taxon>Propionibacteriales</taxon>
        <taxon>Kribbellaceae</taxon>
        <taxon>Kribbella</taxon>
    </lineage>
</organism>
<dbReference type="InterPro" id="IPR041698">
    <property type="entry name" value="Methyltransf_25"/>
</dbReference>
<dbReference type="Proteomes" id="UP000295124">
    <property type="component" value="Unassembled WGS sequence"/>
</dbReference>
<dbReference type="SUPFAM" id="SSF53335">
    <property type="entry name" value="S-adenosyl-L-methionine-dependent methyltransferases"/>
    <property type="match status" value="1"/>
</dbReference>
<name>A0A4R4ZFY1_9ACTN</name>
<dbReference type="EMBL" id="SMKX01000075">
    <property type="protein sequence ID" value="TDD57403.1"/>
    <property type="molecule type" value="Genomic_DNA"/>
</dbReference>
<dbReference type="InterPro" id="IPR029063">
    <property type="entry name" value="SAM-dependent_MTases_sf"/>
</dbReference>
<gene>
    <name evidence="2" type="ORF">E1263_23825</name>
</gene>
<dbReference type="AlphaFoldDB" id="A0A4R4ZFY1"/>
<dbReference type="CDD" id="cd02440">
    <property type="entry name" value="AdoMet_MTases"/>
    <property type="match status" value="1"/>
</dbReference>
<keyword evidence="2" id="KW-0489">Methyltransferase</keyword>
<dbReference type="Pfam" id="PF13649">
    <property type="entry name" value="Methyltransf_25"/>
    <property type="match status" value="1"/>
</dbReference>
<dbReference type="GO" id="GO:0008168">
    <property type="term" value="F:methyltransferase activity"/>
    <property type="evidence" value="ECO:0007669"/>
    <property type="project" value="UniProtKB-KW"/>
</dbReference>
<proteinExistence type="predicted"/>
<feature type="domain" description="Methyltransferase" evidence="1">
    <location>
        <begin position="36"/>
        <end position="116"/>
    </location>
</feature>
<dbReference type="GO" id="GO:0032259">
    <property type="term" value="P:methylation"/>
    <property type="evidence" value="ECO:0007669"/>
    <property type="project" value="UniProtKB-KW"/>
</dbReference>
<dbReference type="Gene3D" id="3.40.50.150">
    <property type="entry name" value="Vaccinia Virus protein VP39"/>
    <property type="match status" value="1"/>
</dbReference>
<evidence type="ECO:0000313" key="2">
    <source>
        <dbReference type="EMBL" id="TDD57403.1"/>
    </source>
</evidence>
<accession>A0A4R4ZFY1</accession>
<dbReference type="RefSeq" id="WP_132171020.1">
    <property type="nucleotide sequence ID" value="NZ_SMKX01000075.1"/>
</dbReference>
<keyword evidence="2" id="KW-0808">Transferase</keyword>
<sequence>MWDGADYQRRFDALAESGADVHGEAAFVRAFAPSSVLDAGCGTGRVAIELAKHGIEVVGADRDSSMLAHARELAPAITWVRSDLAELDLGRVFDVVVMAGNVPLFTEPGTQDRLVAGVAKHVGSILIAGFSLGRGYSVAEYDDHCAQAGLTLVERFATWDRAPFQNGDYAVSVHSS</sequence>
<keyword evidence="3" id="KW-1185">Reference proteome</keyword>
<evidence type="ECO:0000259" key="1">
    <source>
        <dbReference type="Pfam" id="PF13649"/>
    </source>
</evidence>
<dbReference type="OrthoDB" id="7062303at2"/>
<evidence type="ECO:0000313" key="3">
    <source>
        <dbReference type="Proteomes" id="UP000295124"/>
    </source>
</evidence>